<dbReference type="Gene3D" id="1.20.1070.10">
    <property type="entry name" value="Rhodopsin 7-helix transmembrane proteins"/>
    <property type="match status" value="1"/>
</dbReference>
<reference evidence="15" key="3">
    <citation type="submission" date="2025-09" db="UniProtKB">
        <authorList>
            <consortium name="Ensembl"/>
        </authorList>
    </citation>
    <scope>IDENTIFICATION</scope>
</reference>
<dbReference type="InterPro" id="IPR050125">
    <property type="entry name" value="GPCR_opsins"/>
</dbReference>
<dbReference type="AlphaFoldDB" id="H2ST13"/>
<dbReference type="Proteomes" id="UP000005226">
    <property type="component" value="Chromosome 21"/>
</dbReference>
<dbReference type="eggNOG" id="KOG3656">
    <property type="taxonomic scope" value="Eukaryota"/>
</dbReference>
<dbReference type="InParanoid" id="H2ST13"/>
<evidence type="ECO:0000256" key="10">
    <source>
        <dbReference type="ARBA" id="ARBA00023170"/>
    </source>
</evidence>
<sequence>MRERERESPGSFINKVDVPDHVHYIVAFFVFVIGVLGMTGNVLVIFAFYSNKKLRSLPNYFIVNLAVSDFLMASTQSPIFFINCLYKEWVFGEMGCKMYAFCGALFGITSMINLLAISIDRYVVITKPLQTIHWSSKRRTTLAILMVWLYSLAWSLAPLVGWRPDDILYLGLCYIPLANRSYTMMLCCFVFFIPLAIILSCYLLMFLAVRKTSREVERLGTQVRKSTLIQQKSIRSEWKLAKIAFVVIIVYVLSWSPYACVTLISWGAVPAIIAKASTIYNPFIYAIIHNKYRMTLVEKFACLWFLSPTARKDCMSSSSISESSIRDSIISRQSTTSRSHFIAGSTRMGLKDVELEPLGRRSDGSFRRSLSCRHSYRSMSHKKRPQNVITTVTKQQSTMNESLSGGEHELVSTSLTVATLPLLVITRGRSQSLTNELPQGPGGKDGLGSHRSDSFDSLHFGRLSSVSPGLPAGVPRIIVISPTSESRLIKHDSACLEESVEALEDSVFTSLNFSSEVFQAVELLS</sequence>
<feature type="transmembrane region" description="Helical" evidence="13">
    <location>
        <begin position="24"/>
        <end position="49"/>
    </location>
</feature>
<dbReference type="InterPro" id="IPR017452">
    <property type="entry name" value="GPCR_Rhodpsn_7TM"/>
</dbReference>
<dbReference type="SUPFAM" id="SSF81321">
    <property type="entry name" value="Family A G protein-coupled receptor-like"/>
    <property type="match status" value="1"/>
</dbReference>
<keyword evidence="8 12" id="KW-0297">G-protein coupled receptor</keyword>
<dbReference type="SMART" id="SM01381">
    <property type="entry name" value="7TM_GPCR_Srsx"/>
    <property type="match status" value="1"/>
</dbReference>
<evidence type="ECO:0000256" key="2">
    <source>
        <dbReference type="ARBA" id="ARBA00022543"/>
    </source>
</evidence>
<feature type="domain" description="G-protein coupled receptors family 1 profile" evidence="14">
    <location>
        <begin position="40"/>
        <end position="285"/>
    </location>
</feature>
<dbReference type="InterPro" id="IPR027430">
    <property type="entry name" value="Retinal_BS"/>
</dbReference>
<evidence type="ECO:0000256" key="7">
    <source>
        <dbReference type="ARBA" id="ARBA00022991"/>
    </source>
</evidence>
<dbReference type="STRING" id="31033.ENSTRUP00000015550"/>
<reference evidence="15" key="2">
    <citation type="submission" date="2025-08" db="UniProtKB">
        <authorList>
            <consortium name="Ensembl"/>
        </authorList>
    </citation>
    <scope>IDENTIFICATION</scope>
</reference>
<dbReference type="GO" id="GO:0007602">
    <property type="term" value="P:phototransduction"/>
    <property type="evidence" value="ECO:0007669"/>
    <property type="project" value="UniProtKB-KW"/>
</dbReference>
<evidence type="ECO:0000256" key="5">
    <source>
        <dbReference type="ARBA" id="ARBA00022925"/>
    </source>
</evidence>
<evidence type="ECO:0000256" key="6">
    <source>
        <dbReference type="ARBA" id="ARBA00022989"/>
    </source>
</evidence>
<feature type="transmembrane region" description="Helical" evidence="13">
    <location>
        <begin position="240"/>
        <end position="258"/>
    </location>
</feature>
<comment type="subcellular location">
    <subcellularLocation>
        <location evidence="1">Membrane</location>
        <topology evidence="1">Multi-pass membrane protein</topology>
    </subcellularLocation>
</comment>
<keyword evidence="9 13" id="KW-0472">Membrane</keyword>
<keyword evidence="10 12" id="KW-0675">Receptor</keyword>
<evidence type="ECO:0000256" key="8">
    <source>
        <dbReference type="ARBA" id="ARBA00023040"/>
    </source>
</evidence>
<dbReference type="GeneTree" id="ENSGT01150000286935"/>
<feature type="transmembrane region" description="Helical" evidence="13">
    <location>
        <begin position="61"/>
        <end position="86"/>
    </location>
</feature>
<keyword evidence="2" id="KW-0600">Photoreceptor protein</keyword>
<dbReference type="Pfam" id="PF00001">
    <property type="entry name" value="7tm_1"/>
    <property type="match status" value="1"/>
</dbReference>
<comment type="similarity">
    <text evidence="12">Belongs to the G-protein coupled receptor 1 family.</text>
</comment>
<keyword evidence="7" id="KW-0157">Chromophore</keyword>
<keyword evidence="6 13" id="KW-1133">Transmembrane helix</keyword>
<keyword evidence="5" id="KW-0681">Retinal protein</keyword>
<dbReference type="Ensembl" id="ENSTRUT00000015619.3">
    <property type="protein sequence ID" value="ENSTRUP00000015550.3"/>
    <property type="gene ID" value="ENSTRUG00000006369.3"/>
</dbReference>
<feature type="transmembrane region" description="Helical" evidence="13">
    <location>
        <begin position="140"/>
        <end position="162"/>
    </location>
</feature>
<evidence type="ECO:0000313" key="16">
    <source>
        <dbReference type="Proteomes" id="UP000005226"/>
    </source>
</evidence>
<dbReference type="PROSITE" id="PS50262">
    <property type="entry name" value="G_PROTEIN_RECEP_F1_2"/>
    <property type="match status" value="1"/>
</dbReference>
<protein>
    <submittedName>
        <fullName evidence="15">Opsin 4xb</fullName>
    </submittedName>
</protein>
<reference evidence="15 16" key="1">
    <citation type="journal article" date="2011" name="Genome Biol. Evol.">
        <title>Integration of the genetic map and genome assembly of fugu facilitates insights into distinct features of genome evolution in teleosts and mammals.</title>
        <authorList>
            <person name="Kai W."/>
            <person name="Kikuchi K."/>
            <person name="Tohari S."/>
            <person name="Chew A.K."/>
            <person name="Tay A."/>
            <person name="Fujiwara A."/>
            <person name="Hosoya S."/>
            <person name="Suetake H."/>
            <person name="Naruse K."/>
            <person name="Brenner S."/>
            <person name="Suzuki Y."/>
            <person name="Venkatesh B."/>
        </authorList>
    </citation>
    <scope>NUCLEOTIDE SEQUENCE [LARGE SCALE GENOMIC DNA]</scope>
</reference>
<dbReference type="GO" id="GO:0016020">
    <property type="term" value="C:membrane"/>
    <property type="evidence" value="ECO:0007669"/>
    <property type="project" value="UniProtKB-SubCell"/>
</dbReference>
<feature type="transmembrane region" description="Helical" evidence="13">
    <location>
        <begin position="182"/>
        <end position="209"/>
    </location>
</feature>
<evidence type="ECO:0000259" key="14">
    <source>
        <dbReference type="PROSITE" id="PS50262"/>
    </source>
</evidence>
<evidence type="ECO:0000256" key="9">
    <source>
        <dbReference type="ARBA" id="ARBA00023136"/>
    </source>
</evidence>
<dbReference type="OMA" id="CGEKGRI"/>
<dbReference type="PANTHER" id="PTHR24240">
    <property type="entry name" value="OPSIN"/>
    <property type="match status" value="1"/>
</dbReference>
<keyword evidence="11 12" id="KW-0807">Transducer</keyword>
<evidence type="ECO:0000256" key="3">
    <source>
        <dbReference type="ARBA" id="ARBA00022606"/>
    </source>
</evidence>
<dbReference type="PROSITE" id="PS00238">
    <property type="entry name" value="OPSIN"/>
    <property type="match status" value="1"/>
</dbReference>
<name>H2ST13_TAKRU</name>
<keyword evidence="3" id="KW-0716">Sensory transduction</keyword>
<evidence type="ECO:0000256" key="11">
    <source>
        <dbReference type="ARBA" id="ARBA00023224"/>
    </source>
</evidence>
<dbReference type="PROSITE" id="PS00237">
    <property type="entry name" value="G_PROTEIN_RECEP_F1_1"/>
    <property type="match status" value="1"/>
</dbReference>
<evidence type="ECO:0000256" key="13">
    <source>
        <dbReference type="SAM" id="Phobius"/>
    </source>
</evidence>
<feature type="transmembrane region" description="Helical" evidence="13">
    <location>
        <begin position="98"/>
        <end position="119"/>
    </location>
</feature>
<dbReference type="PRINTS" id="PR00237">
    <property type="entry name" value="GPCRRHODOPSN"/>
</dbReference>
<evidence type="ECO:0000256" key="12">
    <source>
        <dbReference type="RuleBase" id="RU000688"/>
    </source>
</evidence>
<evidence type="ECO:0000256" key="4">
    <source>
        <dbReference type="ARBA" id="ARBA00022692"/>
    </source>
</evidence>
<evidence type="ECO:0000313" key="15">
    <source>
        <dbReference type="Ensembl" id="ENSTRUP00000015550.3"/>
    </source>
</evidence>
<organism evidence="15 16">
    <name type="scientific">Takifugu rubripes</name>
    <name type="common">Japanese pufferfish</name>
    <name type="synonym">Fugu rubripes</name>
    <dbReference type="NCBI Taxonomy" id="31033"/>
    <lineage>
        <taxon>Eukaryota</taxon>
        <taxon>Metazoa</taxon>
        <taxon>Chordata</taxon>
        <taxon>Craniata</taxon>
        <taxon>Vertebrata</taxon>
        <taxon>Euteleostomi</taxon>
        <taxon>Actinopterygii</taxon>
        <taxon>Neopterygii</taxon>
        <taxon>Teleostei</taxon>
        <taxon>Neoteleostei</taxon>
        <taxon>Acanthomorphata</taxon>
        <taxon>Eupercaria</taxon>
        <taxon>Tetraodontiformes</taxon>
        <taxon>Tetradontoidea</taxon>
        <taxon>Tetraodontidae</taxon>
        <taxon>Takifugu</taxon>
    </lineage>
</organism>
<dbReference type="GO" id="GO:0009881">
    <property type="term" value="F:photoreceptor activity"/>
    <property type="evidence" value="ECO:0007669"/>
    <property type="project" value="UniProtKB-KW"/>
</dbReference>
<proteinExistence type="inferred from homology"/>
<accession>H2ST13</accession>
<evidence type="ECO:0000256" key="1">
    <source>
        <dbReference type="ARBA" id="ARBA00004141"/>
    </source>
</evidence>
<dbReference type="InterPro" id="IPR000276">
    <property type="entry name" value="GPCR_Rhodpsn"/>
</dbReference>
<dbReference type="GO" id="GO:0004930">
    <property type="term" value="F:G protein-coupled receptor activity"/>
    <property type="evidence" value="ECO:0007669"/>
    <property type="project" value="UniProtKB-KW"/>
</dbReference>
<keyword evidence="16" id="KW-1185">Reference proteome</keyword>
<keyword evidence="4 12" id="KW-0812">Transmembrane</keyword>